<evidence type="ECO:0000256" key="5">
    <source>
        <dbReference type="ARBA" id="ARBA00022692"/>
    </source>
</evidence>
<keyword evidence="10" id="KW-1185">Reference proteome</keyword>
<evidence type="ECO:0000256" key="8">
    <source>
        <dbReference type="RuleBase" id="RU363041"/>
    </source>
</evidence>
<comment type="similarity">
    <text evidence="2 8">Belongs to the 4-toluene sulfonate uptake permease (TSUP) (TC 2.A.102) family.</text>
</comment>
<feature type="transmembrane region" description="Helical" evidence="8">
    <location>
        <begin position="176"/>
        <end position="198"/>
    </location>
</feature>
<dbReference type="InterPro" id="IPR052017">
    <property type="entry name" value="TSUP"/>
</dbReference>
<evidence type="ECO:0000256" key="2">
    <source>
        <dbReference type="ARBA" id="ARBA00009142"/>
    </source>
</evidence>
<organism evidence="9 10">
    <name type="scientific">Tardibacter chloracetimidivorans</name>
    <dbReference type="NCBI Taxonomy" id="1921510"/>
    <lineage>
        <taxon>Bacteria</taxon>
        <taxon>Pseudomonadati</taxon>
        <taxon>Pseudomonadota</taxon>
        <taxon>Alphaproteobacteria</taxon>
        <taxon>Sphingomonadales</taxon>
        <taxon>Sphingomonadaceae</taxon>
        <taxon>Tardibacter</taxon>
    </lineage>
</organism>
<evidence type="ECO:0000256" key="6">
    <source>
        <dbReference type="ARBA" id="ARBA00022989"/>
    </source>
</evidence>
<keyword evidence="3" id="KW-0813">Transport</keyword>
<gene>
    <name evidence="9" type="ORF">BSL82_09945</name>
</gene>
<dbReference type="EMBL" id="CP018221">
    <property type="protein sequence ID" value="API59597.1"/>
    <property type="molecule type" value="Genomic_DNA"/>
</dbReference>
<evidence type="ECO:0000256" key="1">
    <source>
        <dbReference type="ARBA" id="ARBA00004651"/>
    </source>
</evidence>
<feature type="transmembrane region" description="Helical" evidence="8">
    <location>
        <begin position="240"/>
        <end position="259"/>
    </location>
</feature>
<dbReference type="AlphaFoldDB" id="A0A1L3ZVE8"/>
<feature type="transmembrane region" description="Helical" evidence="8">
    <location>
        <begin position="72"/>
        <end position="91"/>
    </location>
</feature>
<evidence type="ECO:0000256" key="4">
    <source>
        <dbReference type="ARBA" id="ARBA00022475"/>
    </source>
</evidence>
<dbReference type="KEGG" id="sphj:BSL82_09945"/>
<dbReference type="GO" id="GO:0005886">
    <property type="term" value="C:plasma membrane"/>
    <property type="evidence" value="ECO:0007669"/>
    <property type="project" value="UniProtKB-SubCell"/>
</dbReference>
<dbReference type="PANTHER" id="PTHR30269:SF37">
    <property type="entry name" value="MEMBRANE TRANSPORTER PROTEIN"/>
    <property type="match status" value="1"/>
</dbReference>
<keyword evidence="5 8" id="KW-0812">Transmembrane</keyword>
<keyword evidence="6 8" id="KW-1133">Transmembrane helix</keyword>
<evidence type="ECO:0000313" key="10">
    <source>
        <dbReference type="Proteomes" id="UP000182063"/>
    </source>
</evidence>
<evidence type="ECO:0000256" key="3">
    <source>
        <dbReference type="ARBA" id="ARBA00022448"/>
    </source>
</evidence>
<comment type="subcellular location">
    <subcellularLocation>
        <location evidence="1 8">Cell membrane</location>
        <topology evidence="1 8">Multi-pass membrane protein</topology>
    </subcellularLocation>
</comment>
<dbReference type="Pfam" id="PF01925">
    <property type="entry name" value="TauE"/>
    <property type="match status" value="1"/>
</dbReference>
<protein>
    <recommendedName>
        <fullName evidence="8">Probable membrane transporter protein</fullName>
    </recommendedName>
</protein>
<reference evidence="10" key="1">
    <citation type="submission" date="2016-11" db="EMBL/GenBank/DDBJ databases">
        <title>Complete Genome Sequence of alachlor-degrading Sphingomonas sp. strain JJ-A5.</title>
        <authorList>
            <person name="Lee H."/>
            <person name="Ka J.-O."/>
        </authorList>
    </citation>
    <scope>NUCLEOTIDE SEQUENCE [LARGE SCALE GENOMIC DNA]</scope>
    <source>
        <strain evidence="10">JJ-A5</strain>
    </source>
</reference>
<feature type="transmembrane region" description="Helical" evidence="8">
    <location>
        <begin position="27"/>
        <end position="51"/>
    </location>
</feature>
<dbReference type="Proteomes" id="UP000182063">
    <property type="component" value="Chromosome"/>
</dbReference>
<keyword evidence="7 8" id="KW-0472">Membrane</keyword>
<evidence type="ECO:0000313" key="9">
    <source>
        <dbReference type="EMBL" id="API59597.1"/>
    </source>
</evidence>
<dbReference type="STRING" id="1921510.BSL82_09945"/>
<feature type="transmembrane region" description="Helical" evidence="8">
    <location>
        <begin position="210"/>
        <end position="228"/>
    </location>
</feature>
<feature type="transmembrane region" description="Helical" evidence="8">
    <location>
        <begin position="111"/>
        <end position="131"/>
    </location>
</feature>
<accession>A0A1L3ZVE8</accession>
<keyword evidence="4 8" id="KW-1003">Cell membrane</keyword>
<dbReference type="InterPro" id="IPR002781">
    <property type="entry name" value="TM_pro_TauE-like"/>
</dbReference>
<name>A0A1L3ZVE8_9SPHN</name>
<dbReference type="PANTHER" id="PTHR30269">
    <property type="entry name" value="TRANSMEMBRANE PROTEIN YFCA"/>
    <property type="match status" value="1"/>
</dbReference>
<evidence type="ECO:0000256" key="7">
    <source>
        <dbReference type="ARBA" id="ARBA00023136"/>
    </source>
</evidence>
<sequence length="261" mass="26918">MDIAIVVVAAFLASGLTLYSGFGLGTVLLPVFAIFFPAEAALAAVAVVHLLNNLFKGVLVGKSAHWPTILRFGLPAIPAAIAGAVVLGWLGQTEAAFTWQPGGRSFAPSGAGLAIGVSMILFALLELQPWFQRLAAPPRMMPLGGAIMGFMGGLTGQQGAFRSMFLLKSGLDARHFIATGVILAIMVDLSRLPGYFAAFSGDHLPLGGRQTLLIALATLSAFAGAWIGARHMKKATIGTVRLIVAGLMLLVGAALALGVTG</sequence>
<dbReference type="OrthoDB" id="8480055at2"/>
<proteinExistence type="inferred from homology"/>
<dbReference type="RefSeq" id="WP_072597263.1">
    <property type="nucleotide sequence ID" value="NZ_CP018221.1"/>
</dbReference>